<comment type="catalytic activity">
    <reaction evidence="1">
        <text>Hydrolyzes the link between N-acetylmuramoyl residues and L-amino acid residues in certain cell-wall glycopeptides.</text>
        <dbReference type="EC" id="3.5.1.28"/>
    </reaction>
</comment>
<dbReference type="GO" id="GO:0008745">
    <property type="term" value="F:N-acetylmuramoyl-L-alanine amidase activity"/>
    <property type="evidence" value="ECO:0007669"/>
    <property type="project" value="UniProtKB-EC"/>
</dbReference>
<protein>
    <recommendedName>
        <fullName evidence="3">N-acetylmuramoyl-L-alanine amidase</fullName>
        <ecNumber evidence="3">3.5.1.28</ecNumber>
    </recommendedName>
    <alternativeName>
        <fullName evidence="9">Autolysin</fullName>
    </alternativeName>
    <alternativeName>
        <fullName evidence="8">Cell wall hydrolase</fullName>
    </alternativeName>
</protein>
<name>A0AAJ5RIX9_9BACI</name>
<evidence type="ECO:0000256" key="7">
    <source>
        <dbReference type="ARBA" id="ARBA00023316"/>
    </source>
</evidence>
<evidence type="ECO:0000256" key="1">
    <source>
        <dbReference type="ARBA" id="ARBA00001561"/>
    </source>
</evidence>
<evidence type="ECO:0000256" key="8">
    <source>
        <dbReference type="ARBA" id="ARBA00030881"/>
    </source>
</evidence>
<dbReference type="InterPro" id="IPR051206">
    <property type="entry name" value="NAMLAA_amidase_2"/>
</dbReference>
<dbReference type="AlphaFoldDB" id="A0AAJ5RIX9"/>
<evidence type="ECO:0000313" key="12">
    <source>
        <dbReference type="Proteomes" id="UP001219585"/>
    </source>
</evidence>
<reference evidence="11" key="1">
    <citation type="submission" date="2022-11" db="EMBL/GenBank/DDBJ databases">
        <title>Lysinibacillus irui.</title>
        <authorList>
            <person name="Akintayo S.O."/>
        </authorList>
    </citation>
    <scope>NUCLEOTIDE SEQUENCE</scope>
    <source>
        <strain evidence="11">IRB4-01</strain>
    </source>
</reference>
<dbReference type="SMART" id="SM00644">
    <property type="entry name" value="Ami_2"/>
    <property type="match status" value="1"/>
</dbReference>
<dbReference type="GO" id="GO:0009253">
    <property type="term" value="P:peptidoglycan catabolic process"/>
    <property type="evidence" value="ECO:0007669"/>
    <property type="project" value="InterPro"/>
</dbReference>
<dbReference type="GO" id="GO:0009254">
    <property type="term" value="P:peptidoglycan turnover"/>
    <property type="evidence" value="ECO:0007669"/>
    <property type="project" value="TreeGrafter"/>
</dbReference>
<keyword evidence="4 11" id="KW-0378">Hydrolase</keyword>
<dbReference type="SUPFAM" id="SSF55846">
    <property type="entry name" value="N-acetylmuramoyl-L-alanine amidase-like"/>
    <property type="match status" value="1"/>
</dbReference>
<gene>
    <name evidence="11" type="ORF">OU989_00975</name>
</gene>
<keyword evidence="7" id="KW-0961">Cell wall biogenesis/degradation</keyword>
<dbReference type="Gene3D" id="3.40.80.10">
    <property type="entry name" value="Peptidoglycan recognition protein-like"/>
    <property type="match status" value="1"/>
</dbReference>
<dbReference type="EMBL" id="CP113527">
    <property type="protein sequence ID" value="WDV07097.1"/>
    <property type="molecule type" value="Genomic_DNA"/>
</dbReference>
<evidence type="ECO:0000259" key="10">
    <source>
        <dbReference type="PROSITE" id="PS51724"/>
    </source>
</evidence>
<dbReference type="PANTHER" id="PTHR30417:SF11">
    <property type="entry name" value="N-ACETYLMURAMOYL-L-ALANINE AMIDASE XLYA"/>
    <property type="match status" value="1"/>
</dbReference>
<comment type="similarity">
    <text evidence="2">Belongs to the N-acetylmuramoyl-L-alanine amidase 2 family.</text>
</comment>
<dbReference type="GO" id="GO:0071555">
    <property type="term" value="P:cell wall organization"/>
    <property type="evidence" value="ECO:0007669"/>
    <property type="project" value="UniProtKB-KW"/>
</dbReference>
<dbReference type="GO" id="GO:0042834">
    <property type="term" value="F:peptidoglycan binding"/>
    <property type="evidence" value="ECO:0007669"/>
    <property type="project" value="InterPro"/>
</dbReference>
<feature type="domain" description="SPOR" evidence="10">
    <location>
        <begin position="171"/>
        <end position="248"/>
    </location>
</feature>
<dbReference type="PROSITE" id="PS51724">
    <property type="entry name" value="SPOR"/>
    <property type="match status" value="1"/>
</dbReference>
<dbReference type="Gene3D" id="3.30.70.1070">
    <property type="entry name" value="Sporulation related repeat"/>
    <property type="match status" value="1"/>
</dbReference>
<dbReference type="EC" id="3.5.1.28" evidence="3"/>
<dbReference type="InterPro" id="IPR036680">
    <property type="entry name" value="SPOR-like_sf"/>
</dbReference>
<dbReference type="GO" id="GO:0030420">
    <property type="term" value="P:establishment of competence for transformation"/>
    <property type="evidence" value="ECO:0007669"/>
    <property type="project" value="UniProtKB-KW"/>
</dbReference>
<dbReference type="RefSeq" id="WP_274795257.1">
    <property type="nucleotide sequence ID" value="NZ_CP113527.1"/>
</dbReference>
<dbReference type="InterPro" id="IPR007730">
    <property type="entry name" value="SPOR-like_dom"/>
</dbReference>
<keyword evidence="6" id="KW-0178">Competence</keyword>
<evidence type="ECO:0000256" key="3">
    <source>
        <dbReference type="ARBA" id="ARBA00011901"/>
    </source>
</evidence>
<evidence type="ECO:0000313" key="11">
    <source>
        <dbReference type="EMBL" id="WDV07097.1"/>
    </source>
</evidence>
<dbReference type="Pfam" id="PF05036">
    <property type="entry name" value="SPOR"/>
    <property type="match status" value="1"/>
</dbReference>
<evidence type="ECO:0000256" key="4">
    <source>
        <dbReference type="ARBA" id="ARBA00022801"/>
    </source>
</evidence>
<dbReference type="SUPFAM" id="SSF110997">
    <property type="entry name" value="Sporulation related repeat"/>
    <property type="match status" value="1"/>
</dbReference>
<dbReference type="GO" id="GO:0030435">
    <property type="term" value="P:sporulation resulting in formation of a cellular spore"/>
    <property type="evidence" value="ECO:0007669"/>
    <property type="project" value="UniProtKB-KW"/>
</dbReference>
<dbReference type="InterPro" id="IPR036505">
    <property type="entry name" value="Amidase/PGRP_sf"/>
</dbReference>
<sequence>MVVWRQYLVPETQAAKVTYGKQNTKKYIIIHETDNEKSGADADAYARLQYNGHYREASWHLTVDDKEAVQSFAFEYACVGAGSAKGNLQSIQINICVNSDGDYLQAVNNTAVIVARIMKEENITINNVVQHHYFNNKNCPRKMREERVKWMQFISMVRNASVGTVRKRNAANATTKYFVVTGLYETQQAAENAHDVLKYRFGWNAYIEQLNDKWRIKAGKFISKTEAKVAEKKIKVAQLSKITEVVADLTE</sequence>
<proteinExistence type="inferred from homology"/>
<organism evidence="11 12">
    <name type="scientific">Lysinibacillus irui</name>
    <dbReference type="NCBI Taxonomy" id="2998077"/>
    <lineage>
        <taxon>Bacteria</taxon>
        <taxon>Bacillati</taxon>
        <taxon>Bacillota</taxon>
        <taxon>Bacilli</taxon>
        <taxon>Bacillales</taxon>
        <taxon>Bacillaceae</taxon>
        <taxon>Lysinibacillus</taxon>
    </lineage>
</organism>
<accession>A0AAJ5RIX9</accession>
<keyword evidence="5" id="KW-0749">Sporulation</keyword>
<evidence type="ECO:0000256" key="5">
    <source>
        <dbReference type="ARBA" id="ARBA00022969"/>
    </source>
</evidence>
<dbReference type="PANTHER" id="PTHR30417">
    <property type="entry name" value="N-ACETYLMURAMOYL-L-ALANINE AMIDASE AMID"/>
    <property type="match status" value="1"/>
</dbReference>
<evidence type="ECO:0000256" key="9">
    <source>
        <dbReference type="ARBA" id="ARBA00032390"/>
    </source>
</evidence>
<evidence type="ECO:0000256" key="2">
    <source>
        <dbReference type="ARBA" id="ARBA00007553"/>
    </source>
</evidence>
<dbReference type="InterPro" id="IPR002502">
    <property type="entry name" value="Amidase_domain"/>
</dbReference>
<dbReference type="Pfam" id="PF01510">
    <property type="entry name" value="Amidase_2"/>
    <property type="match status" value="1"/>
</dbReference>
<dbReference type="Proteomes" id="UP001219585">
    <property type="component" value="Chromosome"/>
</dbReference>
<dbReference type="KEGG" id="liu:OU989_00975"/>
<evidence type="ECO:0000256" key="6">
    <source>
        <dbReference type="ARBA" id="ARBA00023287"/>
    </source>
</evidence>
<dbReference type="CDD" id="cd06583">
    <property type="entry name" value="PGRP"/>
    <property type="match status" value="1"/>
</dbReference>